<dbReference type="Pfam" id="PF02518">
    <property type="entry name" value="HATPase_c"/>
    <property type="match status" value="1"/>
</dbReference>
<dbReference type="PANTHER" id="PTHR43304:SF1">
    <property type="entry name" value="PAC DOMAIN-CONTAINING PROTEIN"/>
    <property type="match status" value="1"/>
</dbReference>
<dbReference type="Pfam" id="PF13426">
    <property type="entry name" value="PAS_9"/>
    <property type="match status" value="3"/>
</dbReference>
<dbReference type="InterPro" id="IPR036890">
    <property type="entry name" value="HATPase_C_sf"/>
</dbReference>
<dbReference type="SUPFAM" id="SSF55874">
    <property type="entry name" value="ATPase domain of HSP90 chaperone/DNA topoisomerase II/histidine kinase"/>
    <property type="match status" value="1"/>
</dbReference>
<dbReference type="InterPro" id="IPR001610">
    <property type="entry name" value="PAC"/>
</dbReference>
<feature type="domain" description="PAS" evidence="9">
    <location>
        <begin position="292"/>
        <end position="348"/>
    </location>
</feature>
<dbReference type="PROSITE" id="PS50112">
    <property type="entry name" value="PAS"/>
    <property type="match status" value="3"/>
</dbReference>
<comment type="catalytic activity">
    <reaction evidence="1">
        <text>ATP + protein L-histidine = ADP + protein N-phospho-L-histidine.</text>
        <dbReference type="EC" id="2.7.13.3"/>
    </reaction>
</comment>
<dbReference type="Gene3D" id="1.10.287.130">
    <property type="match status" value="1"/>
</dbReference>
<evidence type="ECO:0000256" key="3">
    <source>
        <dbReference type="ARBA" id="ARBA00022679"/>
    </source>
</evidence>
<dbReference type="SMART" id="SM00388">
    <property type="entry name" value="HisKA"/>
    <property type="match status" value="1"/>
</dbReference>
<dbReference type="InterPro" id="IPR003661">
    <property type="entry name" value="HisK_dim/P_dom"/>
</dbReference>
<dbReference type="InterPro" id="IPR000014">
    <property type="entry name" value="PAS"/>
</dbReference>
<keyword evidence="7" id="KW-0175">Coiled coil</keyword>
<evidence type="ECO:0000256" key="5">
    <source>
        <dbReference type="ARBA" id="ARBA00022777"/>
    </source>
</evidence>
<organism evidence="11 12">
    <name type="scientific">Flavobacterium frigidarium</name>
    <dbReference type="NCBI Taxonomy" id="99286"/>
    <lineage>
        <taxon>Bacteria</taxon>
        <taxon>Pseudomonadati</taxon>
        <taxon>Bacteroidota</taxon>
        <taxon>Flavobacteriia</taxon>
        <taxon>Flavobacteriales</taxon>
        <taxon>Flavobacteriaceae</taxon>
        <taxon>Flavobacterium</taxon>
    </lineage>
</organism>
<feature type="domain" description="PAC" evidence="10">
    <location>
        <begin position="365"/>
        <end position="417"/>
    </location>
</feature>
<evidence type="ECO:0000256" key="7">
    <source>
        <dbReference type="SAM" id="Coils"/>
    </source>
</evidence>
<dbReference type="CDD" id="cd00130">
    <property type="entry name" value="PAS"/>
    <property type="match status" value="3"/>
</dbReference>
<keyword evidence="3" id="KW-0808">Transferase</keyword>
<evidence type="ECO:0000256" key="2">
    <source>
        <dbReference type="ARBA" id="ARBA00022553"/>
    </source>
</evidence>
<dbReference type="Pfam" id="PF00512">
    <property type="entry name" value="HisKA"/>
    <property type="match status" value="1"/>
</dbReference>
<dbReference type="InterPro" id="IPR005467">
    <property type="entry name" value="His_kinase_dom"/>
</dbReference>
<evidence type="ECO:0000259" key="10">
    <source>
        <dbReference type="PROSITE" id="PS50113"/>
    </source>
</evidence>
<dbReference type="PROSITE" id="PS50109">
    <property type="entry name" value="HIS_KIN"/>
    <property type="match status" value="1"/>
</dbReference>
<dbReference type="Pfam" id="PF07701">
    <property type="entry name" value="HNOBA"/>
    <property type="match status" value="1"/>
</dbReference>
<accession>A0ABV4KFU1</accession>
<evidence type="ECO:0000313" key="12">
    <source>
        <dbReference type="Proteomes" id="UP001568894"/>
    </source>
</evidence>
<proteinExistence type="predicted"/>
<dbReference type="Gene3D" id="3.30.565.10">
    <property type="entry name" value="Histidine kinase-like ATPase, C-terminal domain"/>
    <property type="match status" value="1"/>
</dbReference>
<dbReference type="Gene3D" id="3.30.450.20">
    <property type="entry name" value="PAS domain"/>
    <property type="match status" value="3"/>
</dbReference>
<dbReference type="Gene3D" id="3.30.450.260">
    <property type="entry name" value="Haem NO binding associated domain"/>
    <property type="match status" value="1"/>
</dbReference>
<protein>
    <submittedName>
        <fullName evidence="11">PAS domain-containing protein</fullName>
    </submittedName>
</protein>
<dbReference type="Proteomes" id="UP001568894">
    <property type="component" value="Unassembled WGS sequence"/>
</dbReference>
<feature type="domain" description="PAS" evidence="9">
    <location>
        <begin position="165"/>
        <end position="213"/>
    </location>
</feature>
<evidence type="ECO:0000256" key="4">
    <source>
        <dbReference type="ARBA" id="ARBA00022741"/>
    </source>
</evidence>
<dbReference type="SUPFAM" id="SSF47384">
    <property type="entry name" value="Homodimeric domain of signal transducing histidine kinase"/>
    <property type="match status" value="1"/>
</dbReference>
<dbReference type="RefSeq" id="WP_371571606.1">
    <property type="nucleotide sequence ID" value="NZ_JASMRN010000013.1"/>
</dbReference>
<evidence type="ECO:0000313" key="11">
    <source>
        <dbReference type="EMBL" id="MEZ7516402.1"/>
    </source>
</evidence>
<sequence length="765" mass="87350">MAEVAMHFNEDSFNRIFPFYFQLSSDLKIINFGKSLAKVCPDLERNALFSSCFAVTRPQLEIVSFAELLKNDKQHILLKYAKTDLTLRGQFEIMDDTLLFVGSPWFTSMNEVINRDLTFEDFAHNDPLLDLLHVLNNAENTSKELKELLLTINRQRNQLKSDQEELNRLSYVASANKNGVVFTKLDGTIFWCNDAYTNLTGFDREDILGKTPLEIGRTSKTDKVEIAKMIAAFNTSESFEVELHHARKDGNSFWSRVKGQPIVNDEGNATQYFAILEDVSLKKRYDESLEIEKEKYRSIIANMNLGLLEVDLDDRITMANQSFLEMSGFELNDLLGEKAAIKFLSPESIKLIESKGILKDNEISESFEVTAINKNKERKSWLVSGAPNYDLQGNVIGSIGIHLDITGQKSQEEQLYLLSLIAEKNINAVIICDAQGYIEWVNGSFLKMSGYTKEEIIGCRPGRLLQGVDSDLDSVKYLREQIKKGLPFNCEIVNYSKTKEKYWVRIQGQALYDKEGAIIKYFAIEEDITAQKNLEDQKENLISDLAKTNKELEDYAQIVSHDLKSPLRSINSLISWIKEENENSFDEQTIKYFSLIEHKVEKMDHLIEGILTYSKIDKDETRNESVDTHAIISSIIDIIHVPQHITIRIVDTLPTIKADRFKIQQLFQNLIGNAVNYIDKEEGLVEIAAEELETSFIFSIKDNGIGMAKEIHSKIFETFKTFTNSKHSTGLGLSIVKKVIEFYKGEIWLESEEGIGTTFYVKLKK</sequence>
<feature type="domain" description="Histidine kinase" evidence="8">
    <location>
        <begin position="558"/>
        <end position="765"/>
    </location>
</feature>
<feature type="domain" description="PAS" evidence="9">
    <location>
        <begin position="414"/>
        <end position="458"/>
    </location>
</feature>
<dbReference type="InterPro" id="IPR011645">
    <property type="entry name" value="HNOB_dom_associated"/>
</dbReference>
<evidence type="ECO:0000256" key="1">
    <source>
        <dbReference type="ARBA" id="ARBA00000085"/>
    </source>
</evidence>
<reference evidence="11 12" key="1">
    <citation type="submission" date="2023-05" db="EMBL/GenBank/DDBJ databases">
        <title>Adaptations of aquatic viruses from atmosphere-close ecosystems of the Central Arctic Ocean.</title>
        <authorList>
            <person name="Rahlff J."/>
            <person name="Holmfeldt K."/>
        </authorList>
    </citation>
    <scope>NUCLEOTIDE SEQUENCE [LARGE SCALE GENOMIC DNA]</scope>
    <source>
        <strain evidence="11 12">Arc14</strain>
    </source>
</reference>
<feature type="coiled-coil region" evidence="7">
    <location>
        <begin position="128"/>
        <end position="169"/>
    </location>
</feature>
<dbReference type="InterPro" id="IPR004358">
    <property type="entry name" value="Sig_transdc_His_kin-like_C"/>
</dbReference>
<dbReference type="NCBIfam" id="TIGR00229">
    <property type="entry name" value="sensory_box"/>
    <property type="match status" value="3"/>
</dbReference>
<gene>
    <name evidence="11" type="ORF">QO192_14055</name>
</gene>
<feature type="coiled-coil region" evidence="7">
    <location>
        <begin position="531"/>
        <end position="558"/>
    </location>
</feature>
<feature type="domain" description="PAC" evidence="10">
    <location>
        <begin position="237"/>
        <end position="291"/>
    </location>
</feature>
<dbReference type="SMART" id="SM00387">
    <property type="entry name" value="HATPase_c"/>
    <property type="match status" value="1"/>
</dbReference>
<dbReference type="InterPro" id="IPR035965">
    <property type="entry name" value="PAS-like_dom_sf"/>
</dbReference>
<evidence type="ECO:0000256" key="6">
    <source>
        <dbReference type="ARBA" id="ARBA00023293"/>
    </source>
</evidence>
<keyword evidence="12" id="KW-1185">Reference proteome</keyword>
<dbReference type="InterPro" id="IPR000700">
    <property type="entry name" value="PAS-assoc_C"/>
</dbReference>
<dbReference type="EMBL" id="JASMRN010000013">
    <property type="protein sequence ID" value="MEZ7516402.1"/>
    <property type="molecule type" value="Genomic_DNA"/>
</dbReference>
<dbReference type="SMART" id="SM00091">
    <property type="entry name" value="PAS"/>
    <property type="match status" value="3"/>
</dbReference>
<dbReference type="SUPFAM" id="SSF55785">
    <property type="entry name" value="PYP-like sensor domain (PAS domain)"/>
    <property type="match status" value="3"/>
</dbReference>
<dbReference type="PROSITE" id="PS50113">
    <property type="entry name" value="PAC"/>
    <property type="match status" value="3"/>
</dbReference>
<dbReference type="InterPro" id="IPR036097">
    <property type="entry name" value="HisK_dim/P_sf"/>
</dbReference>
<keyword evidence="6" id="KW-0141">cGMP biosynthesis</keyword>
<keyword evidence="5" id="KW-0418">Kinase</keyword>
<dbReference type="SMART" id="SM00086">
    <property type="entry name" value="PAC"/>
    <property type="match status" value="3"/>
</dbReference>
<keyword evidence="4" id="KW-0547">Nucleotide-binding</keyword>
<name>A0ABV4KFU1_9FLAO</name>
<dbReference type="PRINTS" id="PR00344">
    <property type="entry name" value="BCTRLSENSOR"/>
</dbReference>
<dbReference type="PANTHER" id="PTHR43304">
    <property type="entry name" value="PHYTOCHROME-LIKE PROTEIN CPH1"/>
    <property type="match status" value="1"/>
</dbReference>
<dbReference type="CDD" id="cd00075">
    <property type="entry name" value="HATPase"/>
    <property type="match status" value="1"/>
</dbReference>
<evidence type="ECO:0000259" key="8">
    <source>
        <dbReference type="PROSITE" id="PS50109"/>
    </source>
</evidence>
<feature type="domain" description="PAC" evidence="10">
    <location>
        <begin position="488"/>
        <end position="540"/>
    </location>
</feature>
<evidence type="ECO:0000259" key="9">
    <source>
        <dbReference type="PROSITE" id="PS50112"/>
    </source>
</evidence>
<dbReference type="InterPro" id="IPR052162">
    <property type="entry name" value="Sensor_kinase/Photoreceptor"/>
</dbReference>
<dbReference type="InterPro" id="IPR042463">
    <property type="entry name" value="HNOB_dom_associated_sf"/>
</dbReference>
<dbReference type="InterPro" id="IPR003594">
    <property type="entry name" value="HATPase_dom"/>
</dbReference>
<dbReference type="CDD" id="cd00082">
    <property type="entry name" value="HisKA"/>
    <property type="match status" value="1"/>
</dbReference>
<keyword evidence="2" id="KW-0597">Phosphoprotein</keyword>
<comment type="caution">
    <text evidence="11">The sequence shown here is derived from an EMBL/GenBank/DDBJ whole genome shotgun (WGS) entry which is preliminary data.</text>
</comment>